<comment type="caution">
    <text evidence="2">The sequence shown here is derived from an EMBL/GenBank/DDBJ whole genome shotgun (WGS) entry which is preliminary data.</text>
</comment>
<dbReference type="Gene3D" id="1.10.1240.10">
    <property type="entry name" value="Methionine synthase domain"/>
    <property type="match status" value="1"/>
</dbReference>
<dbReference type="InterPro" id="IPR003759">
    <property type="entry name" value="Cbl-bd_cap"/>
</dbReference>
<dbReference type="RefSeq" id="WP_179516506.1">
    <property type="nucleotide sequence ID" value="NZ_JACCAC010000001.1"/>
</dbReference>
<dbReference type="Pfam" id="PF02310">
    <property type="entry name" value="B12-binding"/>
    <property type="match status" value="1"/>
</dbReference>
<dbReference type="GO" id="GO:0046872">
    <property type="term" value="F:metal ion binding"/>
    <property type="evidence" value="ECO:0007669"/>
    <property type="project" value="InterPro"/>
</dbReference>
<dbReference type="AlphaFoldDB" id="A0A7Y9RSJ9"/>
<gene>
    <name evidence="2" type="ORF">BJ989_000036</name>
</gene>
<dbReference type="InterPro" id="IPR036594">
    <property type="entry name" value="Meth_synthase_dom"/>
</dbReference>
<reference evidence="2 3" key="1">
    <citation type="submission" date="2020-07" db="EMBL/GenBank/DDBJ databases">
        <title>Sequencing the genomes of 1000 actinobacteria strains.</title>
        <authorList>
            <person name="Klenk H.-P."/>
        </authorList>
    </citation>
    <scope>NUCLEOTIDE SEQUENCE [LARGE SCALE GENOMIC DNA]</scope>
    <source>
        <strain evidence="2 3">DSM 24552</strain>
    </source>
</reference>
<organism evidence="2 3">
    <name type="scientific">Nocardioides perillae</name>
    <dbReference type="NCBI Taxonomy" id="1119534"/>
    <lineage>
        <taxon>Bacteria</taxon>
        <taxon>Bacillati</taxon>
        <taxon>Actinomycetota</taxon>
        <taxon>Actinomycetes</taxon>
        <taxon>Propionibacteriales</taxon>
        <taxon>Nocardioidaceae</taxon>
        <taxon>Nocardioides</taxon>
    </lineage>
</organism>
<sequence>MSTGSRTDDRTDHRREADDYWRAVVANDVDAALAVVDHAAEHDPDGALERLVAGTQVRVGELWERDEFTVAQEHAATAVSELVVRHHLERSQAARPRVDRAPAPVVVACAEREWHALPGLLIAASLSRRGLDVVSLGADVSAQRLHGALLDAPVTAVLVSASLSSSLPRVRAHVETARLVGTPVVVGGSAFDRAGRRAAVLGATAQAGDAATAADLVPSLPRRVSPAPPLTHPGVDEAVLLEADQARLVDSVQDRLLQRAAERTAAGPDAATEDRWSRVLGDQLPHLLGSVAAALLVEEPEVLGEVRRWLSTVLAGRSAPPTTVDDVWSVLREVLHDFPHATALLDRSGPA</sequence>
<dbReference type="InterPro" id="IPR006158">
    <property type="entry name" value="Cobalamin-bd"/>
</dbReference>
<evidence type="ECO:0000313" key="2">
    <source>
        <dbReference type="EMBL" id="NYG53732.1"/>
    </source>
</evidence>
<dbReference type="InterPro" id="IPR036724">
    <property type="entry name" value="Cobalamin-bd_sf"/>
</dbReference>
<keyword evidence="3" id="KW-1185">Reference proteome</keyword>
<dbReference type="SUPFAM" id="SSF52242">
    <property type="entry name" value="Cobalamin (vitamin B12)-binding domain"/>
    <property type="match status" value="1"/>
</dbReference>
<evidence type="ECO:0000313" key="3">
    <source>
        <dbReference type="Proteomes" id="UP000544110"/>
    </source>
</evidence>
<dbReference type="EMBL" id="JACCAC010000001">
    <property type="protein sequence ID" value="NYG53732.1"/>
    <property type="molecule type" value="Genomic_DNA"/>
</dbReference>
<name>A0A7Y9RSJ9_9ACTN</name>
<proteinExistence type="predicted"/>
<dbReference type="Proteomes" id="UP000544110">
    <property type="component" value="Unassembled WGS sequence"/>
</dbReference>
<evidence type="ECO:0000259" key="1">
    <source>
        <dbReference type="PROSITE" id="PS51332"/>
    </source>
</evidence>
<dbReference type="Gene3D" id="3.40.50.280">
    <property type="entry name" value="Cobalamin-binding domain"/>
    <property type="match status" value="1"/>
</dbReference>
<protein>
    <submittedName>
        <fullName evidence="2">Methanogenic corrinoid protein MtbC1</fullName>
    </submittedName>
</protein>
<dbReference type="PROSITE" id="PS51332">
    <property type="entry name" value="B12_BINDING"/>
    <property type="match status" value="1"/>
</dbReference>
<dbReference type="Pfam" id="PF02607">
    <property type="entry name" value="B12-binding_2"/>
    <property type="match status" value="1"/>
</dbReference>
<dbReference type="GO" id="GO:0031419">
    <property type="term" value="F:cobalamin binding"/>
    <property type="evidence" value="ECO:0007669"/>
    <property type="project" value="InterPro"/>
</dbReference>
<feature type="domain" description="B12-binding" evidence="1">
    <location>
        <begin position="102"/>
        <end position="227"/>
    </location>
</feature>
<accession>A0A7Y9RSJ9</accession>